<dbReference type="CDD" id="cd03136">
    <property type="entry name" value="GATase1_AraC_ArgR_like"/>
    <property type="match status" value="1"/>
</dbReference>
<dbReference type="Pfam" id="PF01965">
    <property type="entry name" value="DJ-1_PfpI"/>
    <property type="match status" value="1"/>
</dbReference>
<dbReference type="SMART" id="SM00342">
    <property type="entry name" value="HTH_ARAC"/>
    <property type="match status" value="1"/>
</dbReference>
<dbReference type="KEGG" id="naci:NUH88_15625"/>
<dbReference type="InterPro" id="IPR002818">
    <property type="entry name" value="DJ-1/PfpI"/>
</dbReference>
<keyword evidence="2" id="KW-0238">DNA-binding</keyword>
<proteinExistence type="predicted"/>
<dbReference type="InterPro" id="IPR018060">
    <property type="entry name" value="HTH_AraC"/>
</dbReference>
<dbReference type="GO" id="GO:0003700">
    <property type="term" value="F:DNA-binding transcription factor activity"/>
    <property type="evidence" value="ECO:0007669"/>
    <property type="project" value="InterPro"/>
</dbReference>
<sequence>MPIWINQRGGTQEVSVLLFDRFSNYCLANTIEPMRAANDFLGGAAYRWRLVSLDGSPVVSSSGIRLMPDGKLADEPGGDALFVLPSYGYRKLGTPACLGALRAAARRFETLVGLDAGSWLLAEAGLLNAYAATIHFDEFDRFSEQFPEVNARRERWIIDRDRMSAGGATTAFELMQHLIAAAHGSAVSIEIAGLFMQGEETVRTLAGTAAGDRRVQRAVALMRDNLEAPLPIAEIARAAGCRQRDLETRFRRAFGTVPRTVYKQLRMAEALRLVREGDLAIAEIAVRCGYGDASAFTRAFRRTYGQTPRSHSP</sequence>
<evidence type="ECO:0000313" key="5">
    <source>
        <dbReference type="EMBL" id="UUX48825.1"/>
    </source>
</evidence>
<dbReference type="PANTHER" id="PTHR46796">
    <property type="entry name" value="HTH-TYPE TRANSCRIPTIONAL ACTIVATOR RHAS-RELATED"/>
    <property type="match status" value="1"/>
</dbReference>
<dbReference type="GO" id="GO:0043565">
    <property type="term" value="F:sequence-specific DNA binding"/>
    <property type="evidence" value="ECO:0007669"/>
    <property type="project" value="InterPro"/>
</dbReference>
<evidence type="ECO:0000259" key="4">
    <source>
        <dbReference type="PROSITE" id="PS01124"/>
    </source>
</evidence>
<dbReference type="InterPro" id="IPR020449">
    <property type="entry name" value="Tscrpt_reg_AraC-type_HTH"/>
</dbReference>
<evidence type="ECO:0000313" key="6">
    <source>
        <dbReference type="Proteomes" id="UP001060336"/>
    </source>
</evidence>
<keyword evidence="1" id="KW-0805">Transcription regulation</keyword>
<reference evidence="5" key="1">
    <citation type="submission" date="2022-08" db="EMBL/GenBank/DDBJ databases">
        <title>Nisaea acidiphila sp. nov., isolated from a marine algal debris and emended description of the genus Nisaea Urios et al. 2008.</title>
        <authorList>
            <person name="Kwon K."/>
        </authorList>
    </citation>
    <scope>NUCLEOTIDE SEQUENCE</scope>
    <source>
        <strain evidence="5">MEBiC11861</strain>
    </source>
</reference>
<dbReference type="PRINTS" id="PR00032">
    <property type="entry name" value="HTHARAC"/>
</dbReference>
<dbReference type="PROSITE" id="PS00041">
    <property type="entry name" value="HTH_ARAC_FAMILY_1"/>
    <property type="match status" value="1"/>
</dbReference>
<organism evidence="5 6">
    <name type="scientific">Nisaea acidiphila</name>
    <dbReference type="NCBI Taxonomy" id="1862145"/>
    <lineage>
        <taxon>Bacteria</taxon>
        <taxon>Pseudomonadati</taxon>
        <taxon>Pseudomonadota</taxon>
        <taxon>Alphaproteobacteria</taxon>
        <taxon>Rhodospirillales</taxon>
        <taxon>Thalassobaculaceae</taxon>
        <taxon>Nisaea</taxon>
    </lineage>
</organism>
<keyword evidence="6" id="KW-1185">Reference proteome</keyword>
<evidence type="ECO:0000256" key="3">
    <source>
        <dbReference type="ARBA" id="ARBA00023163"/>
    </source>
</evidence>
<feature type="domain" description="HTH araC/xylS-type" evidence="4">
    <location>
        <begin position="216"/>
        <end position="313"/>
    </location>
</feature>
<dbReference type="InterPro" id="IPR050204">
    <property type="entry name" value="AraC_XylS_family_regulators"/>
</dbReference>
<accession>A0A9J7AQF2</accession>
<protein>
    <submittedName>
        <fullName evidence="5">GlxA family transcriptional regulator</fullName>
    </submittedName>
</protein>
<dbReference type="SUPFAM" id="SSF46689">
    <property type="entry name" value="Homeodomain-like"/>
    <property type="match status" value="2"/>
</dbReference>
<dbReference type="Gene3D" id="1.10.10.60">
    <property type="entry name" value="Homeodomain-like"/>
    <property type="match status" value="1"/>
</dbReference>
<dbReference type="PROSITE" id="PS01124">
    <property type="entry name" value="HTH_ARAC_FAMILY_2"/>
    <property type="match status" value="1"/>
</dbReference>
<dbReference type="Proteomes" id="UP001060336">
    <property type="component" value="Chromosome"/>
</dbReference>
<dbReference type="Pfam" id="PF12833">
    <property type="entry name" value="HTH_18"/>
    <property type="match status" value="1"/>
</dbReference>
<dbReference type="InterPro" id="IPR029062">
    <property type="entry name" value="Class_I_gatase-like"/>
</dbReference>
<dbReference type="InterPro" id="IPR018062">
    <property type="entry name" value="HTH_AraC-typ_CS"/>
</dbReference>
<evidence type="ECO:0000256" key="2">
    <source>
        <dbReference type="ARBA" id="ARBA00023125"/>
    </source>
</evidence>
<dbReference type="InterPro" id="IPR009057">
    <property type="entry name" value="Homeodomain-like_sf"/>
</dbReference>
<keyword evidence="3" id="KW-0804">Transcription</keyword>
<dbReference type="EMBL" id="CP102480">
    <property type="protein sequence ID" value="UUX48825.1"/>
    <property type="molecule type" value="Genomic_DNA"/>
</dbReference>
<dbReference type="Gene3D" id="3.40.50.880">
    <property type="match status" value="1"/>
</dbReference>
<gene>
    <name evidence="5" type="ORF">NUH88_15625</name>
</gene>
<name>A0A9J7AQF2_9PROT</name>
<dbReference type="RefSeq" id="WP_257767327.1">
    <property type="nucleotide sequence ID" value="NZ_CP102480.1"/>
</dbReference>
<dbReference type="SUPFAM" id="SSF52317">
    <property type="entry name" value="Class I glutamine amidotransferase-like"/>
    <property type="match status" value="1"/>
</dbReference>
<evidence type="ECO:0000256" key="1">
    <source>
        <dbReference type="ARBA" id="ARBA00023015"/>
    </source>
</evidence>
<dbReference type="AlphaFoldDB" id="A0A9J7AQF2"/>